<accession>A0A4W4ESZ6</accession>
<evidence type="ECO:0000313" key="3">
    <source>
        <dbReference type="Ensembl" id="ENSEEEP00000014674.2"/>
    </source>
</evidence>
<dbReference type="Proteomes" id="UP000314983">
    <property type="component" value="Chromosome 18"/>
</dbReference>
<keyword evidence="1" id="KW-1133">Transmembrane helix</keyword>
<evidence type="ECO:0000259" key="2">
    <source>
        <dbReference type="PROSITE" id="PS51065"/>
    </source>
</evidence>
<feature type="transmembrane region" description="Helical" evidence="1">
    <location>
        <begin position="119"/>
        <end position="146"/>
    </location>
</feature>
<feature type="domain" description="NHR" evidence="2">
    <location>
        <begin position="22"/>
        <end position="156"/>
    </location>
</feature>
<dbReference type="GO" id="GO:0070086">
    <property type="term" value="P:ubiquitin-dependent endocytosis"/>
    <property type="evidence" value="ECO:0007669"/>
    <property type="project" value="TreeGrafter"/>
</dbReference>
<dbReference type="GO" id="GO:0061630">
    <property type="term" value="F:ubiquitin protein ligase activity"/>
    <property type="evidence" value="ECO:0007669"/>
    <property type="project" value="TreeGrafter"/>
</dbReference>
<dbReference type="InterPro" id="IPR043136">
    <property type="entry name" value="B30.2/SPRY_sf"/>
</dbReference>
<dbReference type="PANTHER" id="PTHR12429:SF36">
    <property type="entry name" value="E3 UBIQUITIN-PROTEIN LIGASE NEURL3"/>
    <property type="match status" value="1"/>
</dbReference>
<dbReference type="AlphaFoldDB" id="A0A4W4ESZ6"/>
<dbReference type="OMA" id="CEALTWF"/>
<keyword evidence="1" id="KW-0472">Membrane</keyword>
<reference evidence="3" key="5">
    <citation type="submission" date="2025-09" db="UniProtKB">
        <authorList>
            <consortium name="Ensembl"/>
        </authorList>
    </citation>
    <scope>IDENTIFICATION</scope>
</reference>
<reference evidence="3" key="4">
    <citation type="submission" date="2025-08" db="UniProtKB">
        <authorList>
            <consortium name="Ensembl"/>
        </authorList>
    </citation>
    <scope>IDENTIFICATION</scope>
</reference>
<organism evidence="3 4">
    <name type="scientific">Electrophorus electricus</name>
    <name type="common">Electric eel</name>
    <name type="synonym">Gymnotus electricus</name>
    <dbReference type="NCBI Taxonomy" id="8005"/>
    <lineage>
        <taxon>Eukaryota</taxon>
        <taxon>Metazoa</taxon>
        <taxon>Chordata</taxon>
        <taxon>Craniata</taxon>
        <taxon>Vertebrata</taxon>
        <taxon>Euteleostomi</taxon>
        <taxon>Actinopterygii</taxon>
        <taxon>Neopterygii</taxon>
        <taxon>Teleostei</taxon>
        <taxon>Ostariophysi</taxon>
        <taxon>Gymnotiformes</taxon>
        <taxon>Gymnotoidei</taxon>
        <taxon>Gymnotidae</taxon>
        <taxon>Electrophorus</taxon>
    </lineage>
</organism>
<evidence type="ECO:0000313" key="4">
    <source>
        <dbReference type="Proteomes" id="UP000314983"/>
    </source>
</evidence>
<dbReference type="InterPro" id="IPR006573">
    <property type="entry name" value="NHR_dom"/>
</dbReference>
<name>A0A4W4ESZ6_ELEEL</name>
<reference evidence="4" key="1">
    <citation type="journal article" date="2014" name="Science">
        <title>Nonhuman genetics. Genomic basis for the convergent evolution of electric organs.</title>
        <authorList>
            <person name="Gallant J.R."/>
            <person name="Traeger L.L."/>
            <person name="Volkening J.D."/>
            <person name="Moffett H."/>
            <person name="Chen P.H."/>
            <person name="Novina C.D."/>
            <person name="Phillips G.N.Jr."/>
            <person name="Anand R."/>
            <person name="Wells G.B."/>
            <person name="Pinch M."/>
            <person name="Guth R."/>
            <person name="Unguez G.A."/>
            <person name="Albert J.S."/>
            <person name="Zakon H.H."/>
            <person name="Samanta M.P."/>
            <person name="Sussman M.R."/>
        </authorList>
    </citation>
    <scope>NUCLEOTIDE SEQUENCE [LARGE SCALE GENOMIC DNA]</scope>
</reference>
<dbReference type="SMART" id="SM00588">
    <property type="entry name" value="NEUZ"/>
    <property type="match status" value="1"/>
</dbReference>
<dbReference type="STRING" id="8005.ENSEEEP00000014674"/>
<dbReference type="InterPro" id="IPR037962">
    <property type="entry name" value="Neuralized"/>
</dbReference>
<protein>
    <recommendedName>
        <fullName evidence="2">NHR domain-containing protein</fullName>
    </recommendedName>
</protein>
<sequence length="156" mass="17267">MFPVRLFLEKHARVCGSRCLGPIRFLSEAKGQLVTISQGGCLATRDTSSFRHGLVFLVRPVKLNEKIRIRIEGGVSSRDGALRIGFTNNPPNLIPPTTLPDMHGTPRCRVVPVPEEVCLPVVCAVLALSAVLWHSALIIQIIIQLYQNKKDQMMKS</sequence>
<proteinExistence type="predicted"/>
<dbReference type="PANTHER" id="PTHR12429">
    <property type="entry name" value="NEURALIZED"/>
    <property type="match status" value="1"/>
</dbReference>
<dbReference type="GO" id="GO:0005769">
    <property type="term" value="C:early endosome"/>
    <property type="evidence" value="ECO:0007669"/>
    <property type="project" value="TreeGrafter"/>
</dbReference>
<evidence type="ECO:0000256" key="1">
    <source>
        <dbReference type="SAM" id="Phobius"/>
    </source>
</evidence>
<dbReference type="PROSITE" id="PS51065">
    <property type="entry name" value="NHR"/>
    <property type="match status" value="1"/>
</dbReference>
<reference evidence="3" key="3">
    <citation type="submission" date="2020-05" db="EMBL/GenBank/DDBJ databases">
        <title>Electrophorus electricus (electric eel) genome, fEleEle1, primary haplotype.</title>
        <authorList>
            <person name="Myers G."/>
            <person name="Meyer A."/>
            <person name="Fedrigo O."/>
            <person name="Formenti G."/>
            <person name="Rhie A."/>
            <person name="Tracey A."/>
            <person name="Sims Y."/>
            <person name="Jarvis E.D."/>
        </authorList>
    </citation>
    <scope>NUCLEOTIDE SEQUENCE [LARGE SCALE GENOMIC DNA]</scope>
</reference>
<keyword evidence="1" id="KW-0812">Transmembrane</keyword>
<dbReference type="Gene3D" id="2.60.120.920">
    <property type="match status" value="1"/>
</dbReference>
<reference evidence="4" key="2">
    <citation type="journal article" date="2017" name="Sci. Adv.">
        <title>A tail of two voltages: Proteomic comparison of the three electric organs of the electric eel.</title>
        <authorList>
            <person name="Traeger L.L."/>
            <person name="Sabat G."/>
            <person name="Barrett-Wilt G.A."/>
            <person name="Wells G.B."/>
            <person name="Sussman M.R."/>
        </authorList>
    </citation>
    <scope>NUCLEOTIDE SEQUENCE [LARGE SCALE GENOMIC DNA]</scope>
</reference>
<keyword evidence="4" id="KW-1185">Reference proteome</keyword>
<dbReference type="Ensembl" id="ENSEEET00000014849.2">
    <property type="protein sequence ID" value="ENSEEEP00000014674.2"/>
    <property type="gene ID" value="ENSEEEG00000007301.2"/>
</dbReference>
<dbReference type="Pfam" id="PF07177">
    <property type="entry name" value="Neuralized"/>
    <property type="match status" value="1"/>
</dbReference>